<evidence type="ECO:0000256" key="1">
    <source>
        <dbReference type="SAM" id="Phobius"/>
    </source>
</evidence>
<accession>A0ABX7XBD3</accession>
<dbReference type="RefSeq" id="WP_230475743.1">
    <property type="nucleotide sequence ID" value="NZ_CP072842.1"/>
</dbReference>
<proteinExistence type="predicted"/>
<keyword evidence="3" id="KW-1185">Reference proteome</keyword>
<organism evidence="2 3">
    <name type="scientific">Faecalibacter bovis</name>
    <dbReference type="NCBI Taxonomy" id="2898187"/>
    <lineage>
        <taxon>Bacteria</taxon>
        <taxon>Pseudomonadati</taxon>
        <taxon>Bacteroidota</taxon>
        <taxon>Flavobacteriia</taxon>
        <taxon>Flavobacteriales</taxon>
        <taxon>Weeksellaceae</taxon>
        <taxon>Faecalibacter</taxon>
    </lineage>
</organism>
<dbReference type="Proteomes" id="UP000672011">
    <property type="component" value="Chromosome"/>
</dbReference>
<evidence type="ECO:0000313" key="2">
    <source>
        <dbReference type="EMBL" id="QTV05119.1"/>
    </source>
</evidence>
<dbReference type="InterPro" id="IPR009937">
    <property type="entry name" value="Phage_holin_3_6"/>
</dbReference>
<gene>
    <name evidence="2" type="ORF">J9309_09990</name>
</gene>
<name>A0ABX7XBD3_9FLAO</name>
<dbReference type="SUPFAM" id="SSF103473">
    <property type="entry name" value="MFS general substrate transporter"/>
    <property type="match status" value="1"/>
</dbReference>
<evidence type="ECO:0000313" key="3">
    <source>
        <dbReference type="Proteomes" id="UP000672011"/>
    </source>
</evidence>
<keyword evidence="1" id="KW-0812">Transmembrane</keyword>
<dbReference type="InterPro" id="IPR036259">
    <property type="entry name" value="MFS_trans_sf"/>
</dbReference>
<feature type="transmembrane region" description="Helical" evidence="1">
    <location>
        <begin position="63"/>
        <end position="84"/>
    </location>
</feature>
<keyword evidence="1" id="KW-1133">Transmembrane helix</keyword>
<reference evidence="2 3" key="1">
    <citation type="journal article" date="2021" name="Int. J. Syst. Evol. Microbiol.">
        <title>Faecalibacter bovis sp. nov., isolated from cow faeces.</title>
        <authorList>
            <person name="Li F."/>
            <person name="Zhao W."/>
            <person name="Hong Q."/>
            <person name="Shao Q."/>
            <person name="Song J."/>
            <person name="Yang S."/>
        </authorList>
    </citation>
    <scope>NUCLEOTIDE SEQUENCE [LARGE SCALE GENOMIC DNA]</scope>
    <source>
        <strain evidence="2 3">ZY171143</strain>
    </source>
</reference>
<dbReference type="EMBL" id="CP072842">
    <property type="protein sequence ID" value="QTV05119.1"/>
    <property type="molecule type" value="Genomic_DNA"/>
</dbReference>
<feature type="transmembrane region" description="Helical" evidence="1">
    <location>
        <begin position="32"/>
        <end position="57"/>
    </location>
</feature>
<sequence>MFSDLKSYVNQRITLTKYEFVDSMSNMFASGIFAIIVAAAFLFLILLGSLATGFLLGDYFNNYGYGFLAVTGLYFLFLILCLIFRKNLKNLLADIAVESAMIAMSNQDEDDDEE</sequence>
<dbReference type="Pfam" id="PF07332">
    <property type="entry name" value="Phage_holin_3_6"/>
    <property type="match status" value="1"/>
</dbReference>
<protein>
    <submittedName>
        <fullName evidence="2">Phage holin family protein</fullName>
    </submittedName>
</protein>
<keyword evidence="1" id="KW-0472">Membrane</keyword>
<reference evidence="3" key="2">
    <citation type="submission" date="2021-04" db="EMBL/GenBank/DDBJ databases">
        <title>Taxonomy of Flavobacteriaceae bacterium ZY171143.</title>
        <authorList>
            <person name="Li F."/>
        </authorList>
    </citation>
    <scope>NUCLEOTIDE SEQUENCE [LARGE SCALE GENOMIC DNA]</scope>
    <source>
        <strain evidence="3">ZY171143</strain>
    </source>
</reference>